<dbReference type="Proteomes" id="UP000095287">
    <property type="component" value="Unplaced"/>
</dbReference>
<dbReference type="WBParaSite" id="L893_g24505.t1">
    <property type="protein sequence ID" value="L893_g24505.t1"/>
    <property type="gene ID" value="L893_g24505"/>
</dbReference>
<keyword evidence="2" id="KW-0812">Transmembrane</keyword>
<organism evidence="8 9">
    <name type="scientific">Steinernema glaseri</name>
    <dbReference type="NCBI Taxonomy" id="37863"/>
    <lineage>
        <taxon>Eukaryota</taxon>
        <taxon>Metazoa</taxon>
        <taxon>Ecdysozoa</taxon>
        <taxon>Nematoda</taxon>
        <taxon>Chromadorea</taxon>
        <taxon>Rhabditida</taxon>
        <taxon>Tylenchina</taxon>
        <taxon>Panagrolaimomorpha</taxon>
        <taxon>Strongyloidoidea</taxon>
        <taxon>Steinernematidae</taxon>
        <taxon>Steinernema</taxon>
    </lineage>
</organism>
<proteinExistence type="predicted"/>
<dbReference type="SUPFAM" id="SSF53822">
    <property type="entry name" value="Periplasmic binding protein-like I"/>
    <property type="match status" value="1"/>
</dbReference>
<evidence type="ECO:0000259" key="7">
    <source>
        <dbReference type="Pfam" id="PF01094"/>
    </source>
</evidence>
<dbReference type="InterPro" id="IPR000337">
    <property type="entry name" value="GPCR_3"/>
</dbReference>
<evidence type="ECO:0000313" key="9">
    <source>
        <dbReference type="WBParaSite" id="L893_g24505.t1"/>
    </source>
</evidence>
<sequence>MASTKARLRRRQLYSCAVASFRGPPPTAGEYFPNSDTRALWSAFPFHDDSSSLLLLENLRSHMRYHGYAWNCQGAHLICAEDSLEGPFFFRPMLCDPIDYGMCEEAILIVSRLGWFVFFSLLAGLNHVLAIGHGHADSGQRQRAVTVDDPSYLSSHGHVRNIRIPGDLIIGGVFPVHAKDDSPDGHPCGEIAETSYLSSHGHVRNIRIPGDLIIGGVFPVHAKDDSPDGHPCGEIAETRGVHRVEAMLYALDIINAQKDFLRGYKLGALILDSCSNPAYALNQSLDFVRDLIGSSDVSEYQCADGSSPENKYVARKNVVAVVGGSYSSVTVQMNVASNRKGLPQAGIEPAGPSAP</sequence>
<dbReference type="Pfam" id="PF01094">
    <property type="entry name" value="ANF_receptor"/>
    <property type="match status" value="1"/>
</dbReference>
<dbReference type="InterPro" id="IPR050726">
    <property type="entry name" value="mGluR"/>
</dbReference>
<feature type="domain" description="Receptor ligand binding region" evidence="7">
    <location>
        <begin position="244"/>
        <end position="343"/>
    </location>
</feature>
<evidence type="ECO:0000256" key="2">
    <source>
        <dbReference type="ARBA" id="ARBA00022692"/>
    </source>
</evidence>
<evidence type="ECO:0000256" key="3">
    <source>
        <dbReference type="ARBA" id="ARBA00022989"/>
    </source>
</evidence>
<evidence type="ECO:0000313" key="8">
    <source>
        <dbReference type="Proteomes" id="UP000095287"/>
    </source>
</evidence>
<dbReference type="AlphaFoldDB" id="A0A1I7ZAK5"/>
<reference evidence="9" key="1">
    <citation type="submission" date="2016-11" db="UniProtKB">
        <authorList>
            <consortium name="WormBaseParasite"/>
        </authorList>
    </citation>
    <scope>IDENTIFICATION</scope>
</reference>
<dbReference type="PRINTS" id="PR00248">
    <property type="entry name" value="GPCRMGR"/>
</dbReference>
<dbReference type="GO" id="GO:0004930">
    <property type="term" value="F:G protein-coupled receptor activity"/>
    <property type="evidence" value="ECO:0007669"/>
    <property type="project" value="InterPro"/>
</dbReference>
<evidence type="ECO:0000256" key="4">
    <source>
        <dbReference type="ARBA" id="ARBA00023136"/>
    </source>
</evidence>
<evidence type="ECO:0000256" key="6">
    <source>
        <dbReference type="ARBA" id="ARBA00023180"/>
    </source>
</evidence>
<keyword evidence="5" id="KW-0675">Receptor</keyword>
<dbReference type="InterPro" id="IPR001828">
    <property type="entry name" value="ANF_lig-bd_rcpt"/>
</dbReference>
<protein>
    <submittedName>
        <fullName evidence="9">ANF_receptor domain-containing protein</fullName>
    </submittedName>
</protein>
<keyword evidence="4" id="KW-0472">Membrane</keyword>
<keyword evidence="3" id="KW-1133">Transmembrane helix</keyword>
<accession>A0A1I7ZAK5</accession>
<keyword evidence="8" id="KW-1185">Reference proteome</keyword>
<evidence type="ECO:0000256" key="1">
    <source>
        <dbReference type="ARBA" id="ARBA00004141"/>
    </source>
</evidence>
<dbReference type="InterPro" id="IPR028082">
    <property type="entry name" value="Peripla_BP_I"/>
</dbReference>
<comment type="subcellular location">
    <subcellularLocation>
        <location evidence="1">Membrane</location>
        <topology evidence="1">Multi-pass membrane protein</topology>
    </subcellularLocation>
</comment>
<dbReference type="PANTHER" id="PTHR24060">
    <property type="entry name" value="METABOTROPIC GLUTAMATE RECEPTOR"/>
    <property type="match status" value="1"/>
</dbReference>
<dbReference type="Gene3D" id="3.40.50.2300">
    <property type="match status" value="1"/>
</dbReference>
<evidence type="ECO:0000256" key="5">
    <source>
        <dbReference type="ARBA" id="ARBA00023170"/>
    </source>
</evidence>
<name>A0A1I7ZAK5_9BILA</name>
<keyword evidence="6" id="KW-0325">Glycoprotein</keyword>
<dbReference type="GO" id="GO:0016020">
    <property type="term" value="C:membrane"/>
    <property type="evidence" value="ECO:0007669"/>
    <property type="project" value="UniProtKB-SubCell"/>
</dbReference>